<reference evidence="10" key="2">
    <citation type="submission" date="2021-04" db="EMBL/GenBank/DDBJ databases">
        <authorList>
            <person name="Gilroy R."/>
        </authorList>
    </citation>
    <scope>NUCLEOTIDE SEQUENCE</scope>
    <source>
        <strain evidence="10">ChiBcec2-3848</strain>
    </source>
</reference>
<evidence type="ECO:0000256" key="2">
    <source>
        <dbReference type="ARBA" id="ARBA00007069"/>
    </source>
</evidence>
<evidence type="ECO:0000256" key="3">
    <source>
        <dbReference type="ARBA" id="ARBA00022448"/>
    </source>
</evidence>
<comment type="subcellular location">
    <subcellularLocation>
        <location evidence="1 8">Cell membrane</location>
        <topology evidence="1 8">Multi-pass membrane protein</topology>
    </subcellularLocation>
</comment>
<feature type="transmembrane region" description="Helical" evidence="8">
    <location>
        <begin position="99"/>
        <end position="123"/>
    </location>
</feature>
<dbReference type="InterPro" id="IPR051789">
    <property type="entry name" value="Bact_Polyamine_Transport"/>
</dbReference>
<gene>
    <name evidence="10" type="ORF">H9753_12620</name>
</gene>
<dbReference type="SUPFAM" id="SSF161098">
    <property type="entry name" value="MetI-like"/>
    <property type="match status" value="1"/>
</dbReference>
<evidence type="ECO:0000259" key="9">
    <source>
        <dbReference type="PROSITE" id="PS50928"/>
    </source>
</evidence>
<keyword evidence="4" id="KW-1003">Cell membrane</keyword>
<organism evidence="10 11">
    <name type="scientific">Candidatus Blautia merdavium</name>
    <dbReference type="NCBI Taxonomy" id="2838494"/>
    <lineage>
        <taxon>Bacteria</taxon>
        <taxon>Bacillati</taxon>
        <taxon>Bacillota</taxon>
        <taxon>Clostridia</taxon>
        <taxon>Lachnospirales</taxon>
        <taxon>Lachnospiraceae</taxon>
        <taxon>Blautia</taxon>
    </lineage>
</organism>
<dbReference type="PANTHER" id="PTHR43848">
    <property type="entry name" value="PUTRESCINE TRANSPORT SYSTEM PERMEASE PROTEIN POTI"/>
    <property type="match status" value="1"/>
</dbReference>
<keyword evidence="5 8" id="KW-0812">Transmembrane</keyword>
<name>A0A9D2PNZ8_9FIRM</name>
<keyword evidence="3 8" id="KW-0813">Transport</keyword>
<keyword evidence="6 8" id="KW-1133">Transmembrane helix</keyword>
<dbReference type="PANTHER" id="PTHR43848:SF2">
    <property type="entry name" value="PUTRESCINE TRANSPORT SYSTEM PERMEASE PROTEIN POTI"/>
    <property type="match status" value="1"/>
</dbReference>
<feature type="transmembrane region" description="Helical" evidence="8">
    <location>
        <begin position="129"/>
        <end position="148"/>
    </location>
</feature>
<feature type="transmembrane region" description="Helical" evidence="8">
    <location>
        <begin position="9"/>
        <end position="31"/>
    </location>
</feature>
<proteinExistence type="inferred from homology"/>
<feature type="domain" description="ABC transmembrane type-1" evidence="9">
    <location>
        <begin position="61"/>
        <end position="252"/>
    </location>
</feature>
<keyword evidence="7 8" id="KW-0472">Membrane</keyword>
<dbReference type="Pfam" id="PF00528">
    <property type="entry name" value="BPD_transp_1"/>
    <property type="match status" value="1"/>
</dbReference>
<evidence type="ECO:0000256" key="4">
    <source>
        <dbReference type="ARBA" id="ARBA00022475"/>
    </source>
</evidence>
<evidence type="ECO:0000313" key="11">
    <source>
        <dbReference type="Proteomes" id="UP000823886"/>
    </source>
</evidence>
<evidence type="ECO:0000256" key="7">
    <source>
        <dbReference type="ARBA" id="ARBA00023136"/>
    </source>
</evidence>
<evidence type="ECO:0000313" key="10">
    <source>
        <dbReference type="EMBL" id="HJC64439.1"/>
    </source>
</evidence>
<reference evidence="10" key="1">
    <citation type="journal article" date="2021" name="PeerJ">
        <title>Extensive microbial diversity within the chicken gut microbiome revealed by metagenomics and culture.</title>
        <authorList>
            <person name="Gilroy R."/>
            <person name="Ravi A."/>
            <person name="Getino M."/>
            <person name="Pursley I."/>
            <person name="Horton D.L."/>
            <person name="Alikhan N.F."/>
            <person name="Baker D."/>
            <person name="Gharbi K."/>
            <person name="Hall N."/>
            <person name="Watson M."/>
            <person name="Adriaenssens E.M."/>
            <person name="Foster-Nyarko E."/>
            <person name="Jarju S."/>
            <person name="Secka A."/>
            <person name="Antonio M."/>
            <person name="Oren A."/>
            <person name="Chaudhuri R.R."/>
            <person name="La Ragione R."/>
            <person name="Hildebrand F."/>
            <person name="Pallen M.J."/>
        </authorList>
    </citation>
    <scope>NUCLEOTIDE SEQUENCE</scope>
    <source>
        <strain evidence="10">ChiBcec2-3848</strain>
    </source>
</reference>
<dbReference type="InterPro" id="IPR000515">
    <property type="entry name" value="MetI-like"/>
</dbReference>
<protein>
    <submittedName>
        <fullName evidence="10">ABC transporter permease</fullName>
    </submittedName>
</protein>
<evidence type="ECO:0000256" key="8">
    <source>
        <dbReference type="RuleBase" id="RU363032"/>
    </source>
</evidence>
<dbReference type="GO" id="GO:0055085">
    <property type="term" value="P:transmembrane transport"/>
    <property type="evidence" value="ECO:0007669"/>
    <property type="project" value="InterPro"/>
</dbReference>
<dbReference type="GO" id="GO:0005886">
    <property type="term" value="C:plasma membrane"/>
    <property type="evidence" value="ECO:0007669"/>
    <property type="project" value="UniProtKB-SubCell"/>
</dbReference>
<dbReference type="Gene3D" id="1.10.3720.10">
    <property type="entry name" value="MetI-like"/>
    <property type="match status" value="1"/>
</dbReference>
<evidence type="ECO:0000256" key="1">
    <source>
        <dbReference type="ARBA" id="ARBA00004651"/>
    </source>
</evidence>
<dbReference type="AlphaFoldDB" id="A0A9D2PNZ8"/>
<evidence type="ECO:0000256" key="6">
    <source>
        <dbReference type="ARBA" id="ARBA00022989"/>
    </source>
</evidence>
<dbReference type="InterPro" id="IPR035906">
    <property type="entry name" value="MetI-like_sf"/>
</dbReference>
<dbReference type="EMBL" id="DWVZ01000171">
    <property type="protein sequence ID" value="HJC64439.1"/>
    <property type="molecule type" value="Genomic_DNA"/>
</dbReference>
<sequence length="263" mass="28879">MRKKWKWSYLYLGLMILLMYLPIVIVVVFSFNESRLSASFTGFSLKWYQALAADRDLKEALMNSILLGAASCLLSAVIGTLGAVGMARVKYRSKGMMEYLSTIPIMIPEIILGMVFLVFFSLLDLPFGMTTLILAHTTFCIPYIFMMVKARLVGIDKSLEEAALDLGATPVRAFFDITIPLIAPAILSGSLLAFAMSFDDVVISIFVNGPRLNTLPVKVYAQLKTGVTPEINALCTVILLVIVLVLGISALAGRRSQKQNHGE</sequence>
<dbReference type="Proteomes" id="UP000823886">
    <property type="component" value="Unassembled WGS sequence"/>
</dbReference>
<accession>A0A9D2PNZ8</accession>
<comment type="similarity">
    <text evidence="2">Belongs to the binding-protein-dependent transport system permease family. CysTW subfamily.</text>
</comment>
<dbReference type="PROSITE" id="PS50928">
    <property type="entry name" value="ABC_TM1"/>
    <property type="match status" value="1"/>
</dbReference>
<evidence type="ECO:0000256" key="5">
    <source>
        <dbReference type="ARBA" id="ARBA00022692"/>
    </source>
</evidence>
<feature type="transmembrane region" description="Helical" evidence="8">
    <location>
        <begin position="181"/>
        <end position="207"/>
    </location>
</feature>
<feature type="transmembrane region" description="Helical" evidence="8">
    <location>
        <begin position="231"/>
        <end position="252"/>
    </location>
</feature>
<comment type="caution">
    <text evidence="10">The sequence shown here is derived from an EMBL/GenBank/DDBJ whole genome shotgun (WGS) entry which is preliminary data.</text>
</comment>
<feature type="transmembrane region" description="Helical" evidence="8">
    <location>
        <begin position="65"/>
        <end position="87"/>
    </location>
</feature>
<dbReference type="CDD" id="cd06261">
    <property type="entry name" value="TM_PBP2"/>
    <property type="match status" value="1"/>
</dbReference>